<keyword evidence="2" id="KW-1185">Reference proteome</keyword>
<evidence type="ECO:0000313" key="2">
    <source>
        <dbReference type="Proteomes" id="UP000003157"/>
    </source>
</evidence>
<dbReference type="InterPro" id="IPR007344">
    <property type="entry name" value="GrpB/CoaE"/>
</dbReference>
<dbReference type="PANTHER" id="PTHR34822">
    <property type="entry name" value="GRPB DOMAIN PROTEIN (AFU_ORTHOLOGUE AFUA_1G01530)"/>
    <property type="match status" value="1"/>
</dbReference>
<evidence type="ECO:0000313" key="1">
    <source>
        <dbReference type="EMBL" id="EFW03959.1"/>
    </source>
</evidence>
<dbReference type="EMBL" id="ADKX01000041">
    <property type="protein sequence ID" value="EFW03959.1"/>
    <property type="molecule type" value="Genomic_DNA"/>
</dbReference>
<accession>E7GDA8</accession>
<dbReference type="Proteomes" id="UP000003157">
    <property type="component" value="Unassembled WGS sequence"/>
</dbReference>
<protein>
    <recommendedName>
        <fullName evidence="3">GrpB family protein</fullName>
    </recommendedName>
</protein>
<dbReference type="InterPro" id="IPR043519">
    <property type="entry name" value="NT_sf"/>
</dbReference>
<dbReference type="eggNOG" id="COG2320">
    <property type="taxonomic scope" value="Bacteria"/>
</dbReference>
<dbReference type="HOGENOM" id="CLU_086407_1_1_9"/>
<dbReference type="PANTHER" id="PTHR34822:SF1">
    <property type="entry name" value="GRPB FAMILY PROTEIN"/>
    <property type="match status" value="1"/>
</dbReference>
<evidence type="ECO:0008006" key="3">
    <source>
        <dbReference type="Google" id="ProtNLM"/>
    </source>
</evidence>
<dbReference type="STRING" id="100884.GCA_000269565_00404"/>
<comment type="caution">
    <text evidence="1">The sequence shown here is derived from an EMBL/GenBank/DDBJ whole genome shotgun (WGS) entry which is preliminary data.</text>
</comment>
<name>E7GDA8_9FIRM</name>
<gene>
    <name evidence="1" type="ORF">HMPREF9488_02751</name>
</gene>
<organism evidence="1 2">
    <name type="scientific">Coprobacillus cateniformis</name>
    <dbReference type="NCBI Taxonomy" id="100884"/>
    <lineage>
        <taxon>Bacteria</taxon>
        <taxon>Bacillati</taxon>
        <taxon>Bacillota</taxon>
        <taxon>Erysipelotrichia</taxon>
        <taxon>Erysipelotrichales</taxon>
        <taxon>Coprobacillaceae</taxon>
        <taxon>Coprobacillus</taxon>
    </lineage>
</organism>
<dbReference type="Gene3D" id="3.30.460.10">
    <property type="entry name" value="Beta Polymerase, domain 2"/>
    <property type="match status" value="1"/>
</dbReference>
<dbReference type="SUPFAM" id="SSF81301">
    <property type="entry name" value="Nucleotidyltransferase"/>
    <property type="match status" value="1"/>
</dbReference>
<proteinExistence type="predicted"/>
<dbReference type="Pfam" id="PF04229">
    <property type="entry name" value="GrpB"/>
    <property type="match status" value="1"/>
</dbReference>
<dbReference type="AlphaFoldDB" id="E7GDA8"/>
<reference evidence="1 2" key="1">
    <citation type="submission" date="2010-12" db="EMBL/GenBank/DDBJ databases">
        <title>The Genome Sequence of Coprobacillus sp. strain 29_1.</title>
        <authorList>
            <consortium name="The Broad Institute Genome Sequencing Platform"/>
            <person name="Earl A."/>
            <person name="Ward D."/>
            <person name="Feldgarden M."/>
            <person name="Gevers D."/>
            <person name="Daigneault M."/>
            <person name="Sibley C.D."/>
            <person name="White A."/>
            <person name="Strauss J."/>
            <person name="Allen-Vercoe E."/>
            <person name="Young S.K."/>
            <person name="Zeng Q."/>
            <person name="Gargeya S."/>
            <person name="Fitzgerald M."/>
            <person name="Haas B."/>
            <person name="Abouelleil A."/>
            <person name="Alvarado L."/>
            <person name="Arachchi H.M."/>
            <person name="Berlin A."/>
            <person name="Brown A."/>
            <person name="Chapman S.B."/>
            <person name="Chen Z."/>
            <person name="Dunbar C."/>
            <person name="Freedman E."/>
            <person name="Gearin G."/>
            <person name="Gellesch M."/>
            <person name="Goldberg J."/>
            <person name="Griggs A."/>
            <person name="Gujja S."/>
            <person name="Heilman E."/>
            <person name="Heiman D."/>
            <person name="Howarth C."/>
            <person name="Larson L."/>
            <person name="Lui A."/>
            <person name="MacDonald P.J.P."/>
            <person name="Mehta T."/>
            <person name="Montmayeur A."/>
            <person name="Murphy C."/>
            <person name="Neiman D."/>
            <person name="Pearson M."/>
            <person name="Priest M."/>
            <person name="Roberts A."/>
            <person name="Saif S."/>
            <person name="Shea T."/>
            <person name="Shenoy N."/>
            <person name="Sisk P."/>
            <person name="Stolte C."/>
            <person name="Sykes S."/>
            <person name="White J."/>
            <person name="Yandava C."/>
            <person name="Nusbaum C."/>
            <person name="Birren B."/>
        </authorList>
    </citation>
    <scope>NUCLEOTIDE SEQUENCE [LARGE SCALE GENOMIC DNA]</scope>
    <source>
        <strain evidence="1 2">29_1</strain>
    </source>
</reference>
<sequence length="190" mass="22218">MVGMKKRLSDEYLNEVNVQSLEPYNHTIVLEEYNDSWPIVYKYEEKRLLTILGDKIKCIEHVGSTSVPGLCAKPIIDILMVVDDSSSEDDYIPELLSAGYWLKIREPEWFEHRMLKGPDTDINLHVFSQGASEIDKMLLFRNWLRENDADRELYADTKRQLAKQIWKYVQNYADAKSQVVLEIMERASTK</sequence>